<dbReference type="InterPro" id="IPR029044">
    <property type="entry name" value="Nucleotide-diphossugar_trans"/>
</dbReference>
<feature type="region of interest" description="Disordered" evidence="8">
    <location>
        <begin position="1"/>
        <end position="23"/>
    </location>
</feature>
<evidence type="ECO:0000313" key="10">
    <source>
        <dbReference type="EMBL" id="KAK4231637.1"/>
    </source>
</evidence>
<keyword evidence="4 9" id="KW-0812">Transmembrane</keyword>
<organism evidence="10 11">
    <name type="scientific">Podospora fimiseda</name>
    <dbReference type="NCBI Taxonomy" id="252190"/>
    <lineage>
        <taxon>Eukaryota</taxon>
        <taxon>Fungi</taxon>
        <taxon>Dikarya</taxon>
        <taxon>Ascomycota</taxon>
        <taxon>Pezizomycotina</taxon>
        <taxon>Sordariomycetes</taxon>
        <taxon>Sordariomycetidae</taxon>
        <taxon>Sordariales</taxon>
        <taxon>Podosporaceae</taxon>
        <taxon>Podospora</taxon>
    </lineage>
</organism>
<dbReference type="PANTHER" id="PTHR47844">
    <property type="entry name" value="SYNTHASE CPS1, PUTATIVE (AFU_ORTHOLOGUE AFUA_7G02500)-RELATED"/>
    <property type="match status" value="1"/>
</dbReference>
<sequence>MATAPPPPRDDPEGRRAPLPIPDYREPPRNRSFSVHVVINLFVWSLVIWAFNRYFLTTLYENSDFDDYTWWFAVWFTWRYLRFFVSIFGWLIYKPAPYPLNPQYRPEDVTVILPTIDPTGEDFQECLRSICLNDPFAVFVVTAGPHQAATEEAVEPFAREFPHISLTVSRANIMNKRAQVAVAIPQVRTRFTIMLDDHVFWKPGFLRAMLAAFEADDEVGIVGTNKAVRRAPGGSFRRRVSNLIGSIYLYRHNFEVRSANAIDGGAFVISARTCGLRTEIIQQPDFIQGYTNEMFFFGLMGPLNPDDDNYNTRYCVKKGWKIKWQETDDNASEIETTIGVVEPYIGKLRGQVSRWARTTWRSNPASLFTERAVWAWQPWSVYSIYLTSFTNFAVITDLGLAYLLYNSYLYQTRFFGAFGKTWYIWLSFISFTLIAKTIKALGYWVRHPEDLVPWWFVAISFSYIHSWYKFIGLVTFYNHAWSGRNLTTTTTTIITGTQPTGTQPTGTATRIQTPAAQQAEVVRTMENARQQLNEVRTQAITLGLNNHSKMLQSIQGMRADIALTKSTHANIQQQQKQLTLEVDDLLNEFVDALNTVAQTYNVQNNLVAKLRRVQARVNRMVASGVEITDLVNSAPPATKSGDSDLGDRIDGRPPAGRGRRPTPPTPDPNANRPEPNAPGDPNANTNANNPNGTPLPPP</sequence>
<reference evidence="10" key="2">
    <citation type="submission" date="2023-05" db="EMBL/GenBank/DDBJ databases">
        <authorList>
            <consortium name="Lawrence Berkeley National Laboratory"/>
            <person name="Steindorff A."/>
            <person name="Hensen N."/>
            <person name="Bonometti L."/>
            <person name="Westerberg I."/>
            <person name="Brannstrom I.O."/>
            <person name="Guillou S."/>
            <person name="Cros-Aarteil S."/>
            <person name="Calhoun S."/>
            <person name="Haridas S."/>
            <person name="Kuo A."/>
            <person name="Mondo S."/>
            <person name="Pangilinan J."/>
            <person name="Riley R."/>
            <person name="Labutti K."/>
            <person name="Andreopoulos B."/>
            <person name="Lipzen A."/>
            <person name="Chen C."/>
            <person name="Yanf M."/>
            <person name="Daum C."/>
            <person name="Ng V."/>
            <person name="Clum A."/>
            <person name="Ohm R."/>
            <person name="Martin F."/>
            <person name="Silar P."/>
            <person name="Natvig D."/>
            <person name="Lalanne C."/>
            <person name="Gautier V."/>
            <person name="Ament-Velasquez S.L."/>
            <person name="Kruys A."/>
            <person name="Hutchinson M.I."/>
            <person name="Powell A.J."/>
            <person name="Barry K."/>
            <person name="Miller A.N."/>
            <person name="Grigoriev I.V."/>
            <person name="Debuchy R."/>
            <person name="Gladieux P."/>
            <person name="Thoren M.H."/>
            <person name="Johannesson H."/>
        </authorList>
    </citation>
    <scope>NUCLEOTIDE SEQUENCE</scope>
    <source>
        <strain evidence="10">CBS 990.96</strain>
    </source>
</reference>
<evidence type="ECO:0000256" key="5">
    <source>
        <dbReference type="ARBA" id="ARBA00022989"/>
    </source>
</evidence>
<feature type="compositionally biased region" description="Basic and acidic residues" evidence="8">
    <location>
        <begin position="641"/>
        <end position="651"/>
    </location>
</feature>
<keyword evidence="3 10" id="KW-0808">Transferase</keyword>
<evidence type="ECO:0000256" key="9">
    <source>
        <dbReference type="SAM" id="Phobius"/>
    </source>
</evidence>
<dbReference type="InterPro" id="IPR052427">
    <property type="entry name" value="Glycosyltrans_GT2/GT47"/>
</dbReference>
<evidence type="ECO:0000256" key="2">
    <source>
        <dbReference type="ARBA" id="ARBA00022676"/>
    </source>
</evidence>
<accession>A0AAN7BYI4</accession>
<feature type="compositionally biased region" description="Low complexity" evidence="8">
    <location>
        <begin position="668"/>
        <end position="692"/>
    </location>
</feature>
<keyword evidence="11" id="KW-1185">Reference proteome</keyword>
<evidence type="ECO:0000256" key="6">
    <source>
        <dbReference type="ARBA" id="ARBA00023136"/>
    </source>
</evidence>
<dbReference type="EMBL" id="MU865291">
    <property type="protein sequence ID" value="KAK4231637.1"/>
    <property type="molecule type" value="Genomic_DNA"/>
</dbReference>
<evidence type="ECO:0000256" key="4">
    <source>
        <dbReference type="ARBA" id="ARBA00022692"/>
    </source>
</evidence>
<feature type="transmembrane region" description="Helical" evidence="9">
    <location>
        <begin position="71"/>
        <end position="93"/>
    </location>
</feature>
<feature type="region of interest" description="Disordered" evidence="8">
    <location>
        <begin position="632"/>
        <end position="698"/>
    </location>
</feature>
<feature type="transmembrane region" description="Helical" evidence="9">
    <location>
        <begin position="33"/>
        <end position="51"/>
    </location>
</feature>
<dbReference type="SUPFAM" id="SSF53448">
    <property type="entry name" value="Nucleotide-diphospho-sugar transferases"/>
    <property type="match status" value="1"/>
</dbReference>
<keyword evidence="2" id="KW-0328">Glycosyltransferase</keyword>
<dbReference type="PANTHER" id="PTHR47844:SF1">
    <property type="entry name" value="EXOSTOSIN-LIKE 2"/>
    <property type="match status" value="1"/>
</dbReference>
<keyword evidence="7" id="KW-0325">Glycoprotein</keyword>
<gene>
    <name evidence="10" type="ORF">QBC38DRAFT_465206</name>
</gene>
<dbReference type="AlphaFoldDB" id="A0AAN7BYI4"/>
<evidence type="ECO:0000256" key="3">
    <source>
        <dbReference type="ARBA" id="ARBA00022679"/>
    </source>
</evidence>
<proteinExistence type="predicted"/>
<evidence type="ECO:0000313" key="11">
    <source>
        <dbReference type="Proteomes" id="UP001301958"/>
    </source>
</evidence>
<evidence type="ECO:0000256" key="8">
    <source>
        <dbReference type="SAM" id="MobiDB-lite"/>
    </source>
</evidence>
<evidence type="ECO:0000256" key="7">
    <source>
        <dbReference type="ARBA" id="ARBA00023180"/>
    </source>
</evidence>
<keyword evidence="5 9" id="KW-1133">Transmembrane helix</keyword>
<reference evidence="10" key="1">
    <citation type="journal article" date="2023" name="Mol. Phylogenet. Evol.">
        <title>Genome-scale phylogeny and comparative genomics of the fungal order Sordariales.</title>
        <authorList>
            <person name="Hensen N."/>
            <person name="Bonometti L."/>
            <person name="Westerberg I."/>
            <person name="Brannstrom I.O."/>
            <person name="Guillou S."/>
            <person name="Cros-Aarteil S."/>
            <person name="Calhoun S."/>
            <person name="Haridas S."/>
            <person name="Kuo A."/>
            <person name="Mondo S."/>
            <person name="Pangilinan J."/>
            <person name="Riley R."/>
            <person name="LaButti K."/>
            <person name="Andreopoulos B."/>
            <person name="Lipzen A."/>
            <person name="Chen C."/>
            <person name="Yan M."/>
            <person name="Daum C."/>
            <person name="Ng V."/>
            <person name="Clum A."/>
            <person name="Steindorff A."/>
            <person name="Ohm R.A."/>
            <person name="Martin F."/>
            <person name="Silar P."/>
            <person name="Natvig D.O."/>
            <person name="Lalanne C."/>
            <person name="Gautier V."/>
            <person name="Ament-Velasquez S.L."/>
            <person name="Kruys A."/>
            <person name="Hutchinson M.I."/>
            <person name="Powell A.J."/>
            <person name="Barry K."/>
            <person name="Miller A.N."/>
            <person name="Grigoriev I.V."/>
            <person name="Debuchy R."/>
            <person name="Gladieux P."/>
            <person name="Hiltunen Thoren M."/>
            <person name="Johannesson H."/>
        </authorList>
    </citation>
    <scope>NUCLEOTIDE SEQUENCE</scope>
    <source>
        <strain evidence="10">CBS 990.96</strain>
    </source>
</reference>
<dbReference type="GO" id="GO:0016757">
    <property type="term" value="F:glycosyltransferase activity"/>
    <property type="evidence" value="ECO:0007669"/>
    <property type="project" value="UniProtKB-KW"/>
</dbReference>
<comment type="subcellular location">
    <subcellularLocation>
        <location evidence="1">Membrane</location>
    </subcellularLocation>
</comment>
<name>A0AAN7BYI4_9PEZI</name>
<protein>
    <submittedName>
        <fullName evidence="10">Nucleotide-diphospho-sugar transferase</fullName>
    </submittedName>
</protein>
<dbReference type="GO" id="GO:0016020">
    <property type="term" value="C:membrane"/>
    <property type="evidence" value="ECO:0007669"/>
    <property type="project" value="UniProtKB-SubCell"/>
</dbReference>
<keyword evidence="6 9" id="KW-0472">Membrane</keyword>
<dbReference type="Pfam" id="PF13641">
    <property type="entry name" value="Glyco_tranf_2_3"/>
    <property type="match status" value="1"/>
</dbReference>
<feature type="transmembrane region" description="Helical" evidence="9">
    <location>
        <begin position="381"/>
        <end position="402"/>
    </location>
</feature>
<feature type="transmembrane region" description="Helical" evidence="9">
    <location>
        <begin position="422"/>
        <end position="444"/>
    </location>
</feature>
<comment type="caution">
    <text evidence="10">The sequence shown here is derived from an EMBL/GenBank/DDBJ whole genome shotgun (WGS) entry which is preliminary data.</text>
</comment>
<dbReference type="Gene3D" id="3.90.550.10">
    <property type="entry name" value="Spore Coat Polysaccharide Biosynthesis Protein SpsA, Chain A"/>
    <property type="match status" value="1"/>
</dbReference>
<evidence type="ECO:0000256" key="1">
    <source>
        <dbReference type="ARBA" id="ARBA00004370"/>
    </source>
</evidence>
<dbReference type="Proteomes" id="UP001301958">
    <property type="component" value="Unassembled WGS sequence"/>
</dbReference>
<feature type="transmembrane region" description="Helical" evidence="9">
    <location>
        <begin position="451"/>
        <end position="468"/>
    </location>
</feature>